<dbReference type="OrthoDB" id="10514816at2759"/>
<dbReference type="EMBL" id="QKRW01000033">
    <property type="protein sequence ID" value="RAL61288.1"/>
    <property type="molecule type" value="Genomic_DNA"/>
</dbReference>
<feature type="compositionally biased region" description="Polar residues" evidence="1">
    <location>
        <begin position="1"/>
        <end position="19"/>
    </location>
</feature>
<evidence type="ECO:0000313" key="3">
    <source>
        <dbReference type="Proteomes" id="UP000249056"/>
    </source>
</evidence>
<organism evidence="2 3">
    <name type="scientific">Monilinia fructigena</name>
    <dbReference type="NCBI Taxonomy" id="38457"/>
    <lineage>
        <taxon>Eukaryota</taxon>
        <taxon>Fungi</taxon>
        <taxon>Dikarya</taxon>
        <taxon>Ascomycota</taxon>
        <taxon>Pezizomycotina</taxon>
        <taxon>Leotiomycetes</taxon>
        <taxon>Helotiales</taxon>
        <taxon>Sclerotiniaceae</taxon>
        <taxon>Monilinia</taxon>
    </lineage>
</organism>
<reference evidence="2 3" key="1">
    <citation type="submission" date="2018-06" db="EMBL/GenBank/DDBJ databases">
        <title>Genome Sequence of the Brown Rot Fungal Pathogen Monilinia fructigena.</title>
        <authorList>
            <person name="Landi L."/>
            <person name="De Miccolis Angelini R.M."/>
            <person name="Pollastro S."/>
            <person name="Abate D."/>
            <person name="Faretra F."/>
            <person name="Romanazzi G."/>
        </authorList>
    </citation>
    <scope>NUCLEOTIDE SEQUENCE [LARGE SCALE GENOMIC DNA]</scope>
    <source>
        <strain evidence="2 3">Mfrg269</strain>
    </source>
</reference>
<protein>
    <submittedName>
        <fullName evidence="2">Uncharacterized protein</fullName>
    </submittedName>
</protein>
<dbReference type="AlphaFoldDB" id="A0A395INZ0"/>
<proteinExistence type="predicted"/>
<gene>
    <name evidence="2" type="ORF">DID88_010367</name>
</gene>
<feature type="region of interest" description="Disordered" evidence="1">
    <location>
        <begin position="1"/>
        <end position="21"/>
    </location>
</feature>
<dbReference type="Proteomes" id="UP000249056">
    <property type="component" value="Unassembled WGS sequence"/>
</dbReference>
<comment type="caution">
    <text evidence="2">The sequence shown here is derived from an EMBL/GenBank/DDBJ whole genome shotgun (WGS) entry which is preliminary data.</text>
</comment>
<evidence type="ECO:0000313" key="2">
    <source>
        <dbReference type="EMBL" id="RAL61288.1"/>
    </source>
</evidence>
<evidence type="ECO:0000256" key="1">
    <source>
        <dbReference type="SAM" id="MobiDB-lite"/>
    </source>
</evidence>
<sequence>MSDKNNQSNNDSEINSKPTSAGEFYEEYRLRMEKEERDSAADLEAQWNTMKVIFMSKIWILVDPYIAALDKYTGLWVGPVPDTSGRKLFQYQGAGKTDGTLRGPKYKVKRLGFFY</sequence>
<name>A0A395INZ0_9HELO</name>
<keyword evidence="3" id="KW-1185">Reference proteome</keyword>
<accession>A0A395INZ0</accession>